<evidence type="ECO:0000313" key="15">
    <source>
        <dbReference type="Proteomes" id="UP000199072"/>
    </source>
</evidence>
<dbReference type="GO" id="GO:0016020">
    <property type="term" value="C:membrane"/>
    <property type="evidence" value="ECO:0007669"/>
    <property type="project" value="TreeGrafter"/>
</dbReference>
<evidence type="ECO:0000259" key="13">
    <source>
        <dbReference type="Pfam" id="PF17900"/>
    </source>
</evidence>
<comment type="similarity">
    <text evidence="3">Belongs to the peptidase M1 family.</text>
</comment>
<comment type="catalytic activity">
    <reaction evidence="1">
        <text>Release of an N-terminal amino acid, Xaa-|-Yaa- from a peptide, amide or arylamide. Xaa is preferably Ala, but may be most amino acids including Pro (slow action). When a terminal hydrophobic residue is followed by a prolyl residue, the two may be released as an intact Xaa-Pro dipeptide.</text>
        <dbReference type="EC" id="3.4.11.2"/>
    </reaction>
</comment>
<keyword evidence="8" id="KW-0479">Metal-binding</keyword>
<dbReference type="Pfam" id="PF01433">
    <property type="entry name" value="Peptidase_M1"/>
    <property type="match status" value="1"/>
</dbReference>
<name>A0A1G7FGF5_9SPHI</name>
<dbReference type="EMBL" id="FNAI01000009">
    <property type="protein sequence ID" value="SDE74625.1"/>
    <property type="molecule type" value="Genomic_DNA"/>
</dbReference>
<dbReference type="PANTHER" id="PTHR11533">
    <property type="entry name" value="PROTEASE M1 ZINC METALLOPROTEASE"/>
    <property type="match status" value="1"/>
</dbReference>
<dbReference type="InterPro" id="IPR050344">
    <property type="entry name" value="Peptidase_M1_aminopeptidases"/>
</dbReference>
<dbReference type="GO" id="GO:0070006">
    <property type="term" value="F:metalloaminopeptidase activity"/>
    <property type="evidence" value="ECO:0007669"/>
    <property type="project" value="TreeGrafter"/>
</dbReference>
<keyword evidence="6" id="KW-0031">Aminopeptidase</keyword>
<evidence type="ECO:0000256" key="6">
    <source>
        <dbReference type="ARBA" id="ARBA00022438"/>
    </source>
</evidence>
<dbReference type="Gene3D" id="2.60.40.1730">
    <property type="entry name" value="tricorn interacting facor f3 domain"/>
    <property type="match status" value="1"/>
</dbReference>
<proteinExistence type="inferred from homology"/>
<evidence type="ECO:0000256" key="5">
    <source>
        <dbReference type="ARBA" id="ARBA00015611"/>
    </source>
</evidence>
<dbReference type="SUPFAM" id="SSF55486">
    <property type="entry name" value="Metalloproteases ('zincins'), catalytic domain"/>
    <property type="match status" value="1"/>
</dbReference>
<dbReference type="GO" id="GO:0016285">
    <property type="term" value="F:alanyl aminopeptidase activity"/>
    <property type="evidence" value="ECO:0007669"/>
    <property type="project" value="UniProtKB-EC"/>
</dbReference>
<evidence type="ECO:0000256" key="2">
    <source>
        <dbReference type="ARBA" id="ARBA00001947"/>
    </source>
</evidence>
<keyword evidence="10" id="KW-0862">Zinc</keyword>
<sequence>MQKGVNPGIFINFTFYLFRMIFTPSIRKALTVALVSAALAAKAQVPGASIDVQHYTFALQLNDDNNNIKGQATVDIKFIKDATSFNLDLVKRNASDKGMLVSEITEKGKKLKFEQDSATVKIYDAARATNRRSYVITYEGIPADGLIISTNNYKHRTFFGDNWPNRAHNWLPCVDAPVDKATVDFIVTAPDHYQVVSNGLKLEEMAQPNHLKLTHWQENAVLPTKVMVIGVADFAIEHTGDVKGIPVYTYVFPENKDQGFKNYFIAKDILPFYISKVGPFAYEKLANVQSKTIFGGMENASAIFYFEESYKTPDIEELMAHEIAHQWFGDAASEKSFAHLWLSEGFATYMTHLYLENKYGPDTLKKRLTAEREKVIGFEKERFTPVVDTVVKGQYMQLLNANSYQKGGWALHMLRRKLGDALFWKGVSNYYAKYNGGNANTDDLRRIMEQTSGQDLKVFFKQWLRTAGHPDLGISWTYDAAKAVVNVTVDQKQTGLYDLTLQIAIDGQLHNISIKNKTTTVLLPSKTKPESVVIDPDVNLLASFDVVAK</sequence>
<keyword evidence="7" id="KW-0645">Protease</keyword>
<keyword evidence="11" id="KW-0482">Metalloprotease</keyword>
<evidence type="ECO:0000256" key="3">
    <source>
        <dbReference type="ARBA" id="ARBA00010136"/>
    </source>
</evidence>
<dbReference type="AlphaFoldDB" id="A0A1G7FGF5"/>
<dbReference type="Pfam" id="PF17900">
    <property type="entry name" value="Peptidase_M1_N"/>
    <property type="match status" value="1"/>
</dbReference>
<dbReference type="PANTHER" id="PTHR11533:SF174">
    <property type="entry name" value="PUROMYCIN-SENSITIVE AMINOPEPTIDASE-RELATED"/>
    <property type="match status" value="1"/>
</dbReference>
<dbReference type="CDD" id="cd09603">
    <property type="entry name" value="M1_APN_like"/>
    <property type="match status" value="1"/>
</dbReference>
<dbReference type="GO" id="GO:0005615">
    <property type="term" value="C:extracellular space"/>
    <property type="evidence" value="ECO:0007669"/>
    <property type="project" value="TreeGrafter"/>
</dbReference>
<keyword evidence="9" id="KW-0378">Hydrolase</keyword>
<dbReference type="EC" id="3.4.11.2" evidence="4"/>
<keyword evidence="15" id="KW-1185">Reference proteome</keyword>
<dbReference type="GO" id="GO:0005737">
    <property type="term" value="C:cytoplasm"/>
    <property type="evidence" value="ECO:0007669"/>
    <property type="project" value="TreeGrafter"/>
</dbReference>
<dbReference type="InterPro" id="IPR014782">
    <property type="entry name" value="Peptidase_M1_dom"/>
</dbReference>
<evidence type="ECO:0000256" key="7">
    <source>
        <dbReference type="ARBA" id="ARBA00022670"/>
    </source>
</evidence>
<dbReference type="InterPro" id="IPR045357">
    <property type="entry name" value="Aminopeptidase_N-like_N"/>
</dbReference>
<organism evidence="14 15">
    <name type="scientific">Mucilaginibacter pineti</name>
    <dbReference type="NCBI Taxonomy" id="1391627"/>
    <lineage>
        <taxon>Bacteria</taxon>
        <taxon>Pseudomonadati</taxon>
        <taxon>Bacteroidota</taxon>
        <taxon>Sphingobacteriia</taxon>
        <taxon>Sphingobacteriales</taxon>
        <taxon>Sphingobacteriaceae</taxon>
        <taxon>Mucilaginibacter</taxon>
    </lineage>
</organism>
<dbReference type="SUPFAM" id="SSF63737">
    <property type="entry name" value="Leukotriene A4 hydrolase N-terminal domain"/>
    <property type="match status" value="1"/>
</dbReference>
<dbReference type="Proteomes" id="UP000199072">
    <property type="component" value="Unassembled WGS sequence"/>
</dbReference>
<evidence type="ECO:0000259" key="12">
    <source>
        <dbReference type="Pfam" id="PF01433"/>
    </source>
</evidence>
<evidence type="ECO:0000256" key="9">
    <source>
        <dbReference type="ARBA" id="ARBA00022801"/>
    </source>
</evidence>
<evidence type="ECO:0000256" key="10">
    <source>
        <dbReference type="ARBA" id="ARBA00022833"/>
    </source>
</evidence>
<dbReference type="GO" id="GO:0008270">
    <property type="term" value="F:zinc ion binding"/>
    <property type="evidence" value="ECO:0007669"/>
    <property type="project" value="InterPro"/>
</dbReference>
<feature type="domain" description="Peptidase M1 membrane alanine aminopeptidase" evidence="12">
    <location>
        <begin position="279"/>
        <end position="463"/>
    </location>
</feature>
<feature type="domain" description="Aminopeptidase N-like N-terminal" evidence="13">
    <location>
        <begin position="53"/>
        <end position="224"/>
    </location>
</feature>
<dbReference type="STRING" id="1391627.SAMN05216464_10934"/>
<evidence type="ECO:0000256" key="11">
    <source>
        <dbReference type="ARBA" id="ARBA00023049"/>
    </source>
</evidence>
<dbReference type="InterPro" id="IPR042097">
    <property type="entry name" value="Aminopeptidase_N-like_N_sf"/>
</dbReference>
<dbReference type="GO" id="GO:0006508">
    <property type="term" value="P:proteolysis"/>
    <property type="evidence" value="ECO:0007669"/>
    <property type="project" value="UniProtKB-KW"/>
</dbReference>
<dbReference type="GO" id="GO:0043171">
    <property type="term" value="P:peptide catabolic process"/>
    <property type="evidence" value="ECO:0007669"/>
    <property type="project" value="TreeGrafter"/>
</dbReference>
<dbReference type="InterPro" id="IPR027268">
    <property type="entry name" value="Peptidase_M4/M1_CTD_sf"/>
</dbReference>
<evidence type="ECO:0000256" key="8">
    <source>
        <dbReference type="ARBA" id="ARBA00022723"/>
    </source>
</evidence>
<evidence type="ECO:0000256" key="1">
    <source>
        <dbReference type="ARBA" id="ARBA00000098"/>
    </source>
</evidence>
<reference evidence="14 15" key="1">
    <citation type="submission" date="2016-10" db="EMBL/GenBank/DDBJ databases">
        <authorList>
            <person name="de Groot N.N."/>
        </authorList>
    </citation>
    <scope>NUCLEOTIDE SEQUENCE [LARGE SCALE GENOMIC DNA]</scope>
    <source>
        <strain evidence="14 15">47C3B</strain>
    </source>
</reference>
<accession>A0A1G7FGF5</accession>
<dbReference type="PRINTS" id="PR00756">
    <property type="entry name" value="ALADIPTASE"/>
</dbReference>
<dbReference type="Gene3D" id="1.10.390.10">
    <property type="entry name" value="Neutral Protease Domain 2"/>
    <property type="match status" value="1"/>
</dbReference>
<dbReference type="GO" id="GO:0042277">
    <property type="term" value="F:peptide binding"/>
    <property type="evidence" value="ECO:0007669"/>
    <property type="project" value="TreeGrafter"/>
</dbReference>
<evidence type="ECO:0000313" key="14">
    <source>
        <dbReference type="EMBL" id="SDE74625.1"/>
    </source>
</evidence>
<protein>
    <recommendedName>
        <fullName evidence="5">Aminopeptidase N</fullName>
        <ecNumber evidence="4">3.4.11.2</ecNumber>
    </recommendedName>
</protein>
<evidence type="ECO:0000256" key="4">
    <source>
        <dbReference type="ARBA" id="ARBA00012564"/>
    </source>
</evidence>
<comment type="cofactor">
    <cofactor evidence="2">
        <name>Zn(2+)</name>
        <dbReference type="ChEBI" id="CHEBI:29105"/>
    </cofactor>
</comment>
<gene>
    <name evidence="14" type="ORF">SAMN05216464_10934</name>
</gene>
<dbReference type="InterPro" id="IPR001930">
    <property type="entry name" value="Peptidase_M1"/>
</dbReference>